<evidence type="ECO:0000313" key="2">
    <source>
        <dbReference type="Proteomes" id="UP001054945"/>
    </source>
</evidence>
<dbReference type="AlphaFoldDB" id="A0AAV4R8E2"/>
<comment type="caution">
    <text evidence="1">The sequence shown here is derived from an EMBL/GenBank/DDBJ whole genome shotgun (WGS) entry which is preliminary data.</text>
</comment>
<reference evidence="1 2" key="1">
    <citation type="submission" date="2021-06" db="EMBL/GenBank/DDBJ databases">
        <title>Caerostris extrusa draft genome.</title>
        <authorList>
            <person name="Kono N."/>
            <person name="Arakawa K."/>
        </authorList>
    </citation>
    <scope>NUCLEOTIDE SEQUENCE [LARGE SCALE GENOMIC DNA]</scope>
</reference>
<protein>
    <submittedName>
        <fullName evidence="1">Uncharacterized protein</fullName>
    </submittedName>
</protein>
<keyword evidence="2" id="KW-1185">Reference proteome</keyword>
<dbReference type="Proteomes" id="UP001054945">
    <property type="component" value="Unassembled WGS sequence"/>
</dbReference>
<gene>
    <name evidence="1" type="ORF">CEXT_613431</name>
</gene>
<proteinExistence type="predicted"/>
<name>A0AAV4R8E2_CAEEX</name>
<accession>A0AAV4R8E2</accession>
<organism evidence="1 2">
    <name type="scientific">Caerostris extrusa</name>
    <name type="common">Bark spider</name>
    <name type="synonym">Caerostris bankana</name>
    <dbReference type="NCBI Taxonomy" id="172846"/>
    <lineage>
        <taxon>Eukaryota</taxon>
        <taxon>Metazoa</taxon>
        <taxon>Ecdysozoa</taxon>
        <taxon>Arthropoda</taxon>
        <taxon>Chelicerata</taxon>
        <taxon>Arachnida</taxon>
        <taxon>Araneae</taxon>
        <taxon>Araneomorphae</taxon>
        <taxon>Entelegynae</taxon>
        <taxon>Araneoidea</taxon>
        <taxon>Araneidae</taxon>
        <taxon>Caerostris</taxon>
    </lineage>
</organism>
<dbReference type="EMBL" id="BPLR01007571">
    <property type="protein sequence ID" value="GIY18004.1"/>
    <property type="molecule type" value="Genomic_DNA"/>
</dbReference>
<evidence type="ECO:0000313" key="1">
    <source>
        <dbReference type="EMBL" id="GIY18004.1"/>
    </source>
</evidence>
<sequence>MCHNYSFLRGQKKAYSSSKACTDFRYFRSLGQRQCLEYNNSEQLLTGFPITMYAILPDILKKGRVQKSCMIFPWSSTVFLRHAQEHCLPRVRRKQAARKRVFQEKTN</sequence>